<reference evidence="1 2" key="1">
    <citation type="submission" date="2024-07" db="EMBL/GenBank/DDBJ databases">
        <title>Section-level genome sequencing and comparative genomics of Aspergillus sections Usti and Cavernicolus.</title>
        <authorList>
            <consortium name="Lawrence Berkeley National Laboratory"/>
            <person name="Nybo J.L."/>
            <person name="Vesth T.C."/>
            <person name="Theobald S."/>
            <person name="Frisvad J.C."/>
            <person name="Larsen T.O."/>
            <person name="Kjaerboelling I."/>
            <person name="Rothschild-Mancinelli K."/>
            <person name="Lyhne E.K."/>
            <person name="Kogle M.E."/>
            <person name="Barry K."/>
            <person name="Clum A."/>
            <person name="Na H."/>
            <person name="Ledsgaard L."/>
            <person name="Lin J."/>
            <person name="Lipzen A."/>
            <person name="Kuo A."/>
            <person name="Riley R."/>
            <person name="Mondo S."/>
            <person name="Labutti K."/>
            <person name="Haridas S."/>
            <person name="Pangalinan J."/>
            <person name="Salamov A.A."/>
            <person name="Simmons B.A."/>
            <person name="Magnuson J.K."/>
            <person name="Chen J."/>
            <person name="Drula E."/>
            <person name="Henrissat B."/>
            <person name="Wiebenga A."/>
            <person name="Lubbers R.J."/>
            <person name="Gomes A.C."/>
            <person name="Makela M.R."/>
            <person name="Stajich J."/>
            <person name="Grigoriev I.V."/>
            <person name="Mortensen U.H."/>
            <person name="De Vries R.P."/>
            <person name="Baker S.E."/>
            <person name="Andersen M.R."/>
        </authorList>
    </citation>
    <scope>NUCLEOTIDE SEQUENCE [LARGE SCALE GENOMIC DNA]</scope>
    <source>
        <strain evidence="1 2">CBS 123904</strain>
    </source>
</reference>
<organism evidence="1 2">
    <name type="scientific">Aspergillus pseudoustus</name>
    <dbReference type="NCBI Taxonomy" id="1810923"/>
    <lineage>
        <taxon>Eukaryota</taxon>
        <taxon>Fungi</taxon>
        <taxon>Dikarya</taxon>
        <taxon>Ascomycota</taxon>
        <taxon>Pezizomycotina</taxon>
        <taxon>Eurotiomycetes</taxon>
        <taxon>Eurotiomycetidae</taxon>
        <taxon>Eurotiales</taxon>
        <taxon>Aspergillaceae</taxon>
        <taxon>Aspergillus</taxon>
        <taxon>Aspergillus subgen. Nidulantes</taxon>
    </lineage>
</organism>
<evidence type="ECO:0000313" key="2">
    <source>
        <dbReference type="Proteomes" id="UP001610446"/>
    </source>
</evidence>
<comment type="caution">
    <text evidence="1">The sequence shown here is derived from an EMBL/GenBank/DDBJ whole genome shotgun (WGS) entry which is preliminary data.</text>
</comment>
<proteinExistence type="predicted"/>
<dbReference type="EMBL" id="JBFXLU010000003">
    <property type="protein sequence ID" value="KAL2857843.1"/>
    <property type="molecule type" value="Genomic_DNA"/>
</dbReference>
<evidence type="ECO:0000313" key="1">
    <source>
        <dbReference type="EMBL" id="KAL2857843.1"/>
    </source>
</evidence>
<gene>
    <name evidence="1" type="ORF">BJY01DRAFT_202353</name>
</gene>
<keyword evidence="2" id="KW-1185">Reference proteome</keyword>
<accession>A0ABR4KZZ0</accession>
<protein>
    <submittedName>
        <fullName evidence="1">Uncharacterized protein</fullName>
    </submittedName>
</protein>
<dbReference type="Proteomes" id="UP001610446">
    <property type="component" value="Unassembled WGS sequence"/>
</dbReference>
<name>A0ABR4KZZ0_9EURO</name>
<sequence length="282" mass="32522">MTSKDLHGKVLCHPFHYFEDEYTSPYIPGEPTYRHPTAGTSSYLNFLWRDMVFARRIDALKCRNYMLRCLYADGRHTFNSSLGGYNSMYRENAQNILVNKLLSNISLRLLLKNKQPTWEEKKDTARLYSMVDALCTGVYLKSKYMQFRYWRTFPLYDIHSKIMELVTASAAAERVGAVDGGVEHGTGTDDARNMPAIQRRSVILILRPASRYLTVEPGHCRYPRQDEDEKVLCKASVVLTKTEAESSPTFQTMFGRSWKRGTGNMFYTTTNAIRKFLDLDPD</sequence>